<dbReference type="AlphaFoldDB" id="A0A6A3S8U0"/>
<dbReference type="Proteomes" id="UP000440732">
    <property type="component" value="Unassembled WGS sequence"/>
</dbReference>
<comment type="caution">
    <text evidence="2">The sequence shown here is derived from an EMBL/GenBank/DDBJ whole genome shotgun (WGS) entry which is preliminary data.</text>
</comment>
<evidence type="ECO:0000313" key="1">
    <source>
        <dbReference type="EMBL" id="KAE8936482.1"/>
    </source>
</evidence>
<reference evidence="3 4" key="1">
    <citation type="submission" date="2018-08" db="EMBL/GenBank/DDBJ databases">
        <title>Genomic investigation of the strawberry pathogen Phytophthora fragariae indicates pathogenicity is determined by transcriptional variation in three key races.</title>
        <authorList>
            <person name="Adams T.M."/>
            <person name="Armitage A.D."/>
            <person name="Sobczyk M.K."/>
            <person name="Bates H.J."/>
            <person name="Dunwell J.M."/>
            <person name="Nellist C.F."/>
            <person name="Harrison R.J."/>
        </authorList>
    </citation>
    <scope>NUCLEOTIDE SEQUENCE [LARGE SCALE GENOMIC DNA]</scope>
    <source>
        <strain evidence="2 4">NOV-5</strain>
        <strain evidence="1 3">NOV-9</strain>
    </source>
</reference>
<accession>A0A6A3S8U0</accession>
<dbReference type="Proteomes" id="UP000429523">
    <property type="component" value="Unassembled WGS sequence"/>
</dbReference>
<proteinExistence type="predicted"/>
<dbReference type="EMBL" id="QXGF01000715">
    <property type="protein sequence ID" value="KAE8936482.1"/>
    <property type="molecule type" value="Genomic_DNA"/>
</dbReference>
<gene>
    <name evidence="2" type="ORF">PF006_g20157</name>
    <name evidence="1" type="ORF">PF009_g13596</name>
</gene>
<evidence type="ECO:0000313" key="3">
    <source>
        <dbReference type="Proteomes" id="UP000429523"/>
    </source>
</evidence>
<name>A0A6A3S8U0_9STRA</name>
<protein>
    <submittedName>
        <fullName evidence="2">Uncharacterized protein</fullName>
    </submittedName>
</protein>
<evidence type="ECO:0000313" key="4">
    <source>
        <dbReference type="Proteomes" id="UP000440732"/>
    </source>
</evidence>
<dbReference type="EMBL" id="QXGA01001737">
    <property type="protein sequence ID" value="KAE9111650.1"/>
    <property type="molecule type" value="Genomic_DNA"/>
</dbReference>
<evidence type="ECO:0000313" key="2">
    <source>
        <dbReference type="EMBL" id="KAE9111650.1"/>
    </source>
</evidence>
<organism evidence="2 4">
    <name type="scientific">Phytophthora fragariae</name>
    <dbReference type="NCBI Taxonomy" id="53985"/>
    <lineage>
        <taxon>Eukaryota</taxon>
        <taxon>Sar</taxon>
        <taxon>Stramenopiles</taxon>
        <taxon>Oomycota</taxon>
        <taxon>Peronosporomycetes</taxon>
        <taxon>Peronosporales</taxon>
        <taxon>Peronosporaceae</taxon>
        <taxon>Phytophthora</taxon>
    </lineage>
</organism>
<sequence length="122" mass="13703">MRMLAPPSCTADSIPVEVHCRQSYVLRLQHVQQALCHSGANVRSLSGVLEDVRNVIKARELPTIKIERVDPSPREQLHTLEARGADRFMHGVISSKDAMGSKWGQMLEVLLTTTSFEHVKSW</sequence>